<accession>Q38E39</accession>
<dbReference type="PaxDb" id="5691-EAN76931"/>
<dbReference type="AlphaFoldDB" id="Q38E39"/>
<dbReference type="KEGG" id="tbr:Tb09.211.1160"/>
<reference evidence="1 2" key="1">
    <citation type="journal article" date="2005" name="Science">
        <title>Comparative genomics of trypanosomatid parasitic protozoa.</title>
        <authorList>
            <person name="El-Sayed N.M."/>
            <person name="Myler P.J."/>
            <person name="Blandin G."/>
            <person name="Berriman M."/>
            <person name="Crabtree J."/>
            <person name="Aggarwal G."/>
            <person name="Caler E."/>
            <person name="Renauld H."/>
            <person name="Worthey E.A."/>
            <person name="Hertz-Fowler C."/>
            <person name="Ghedin E."/>
            <person name="Peacock C."/>
            <person name="Bartholomeu D.C."/>
            <person name="Haas B.J."/>
            <person name="Tran A.N."/>
            <person name="Wortman J.R."/>
            <person name="Alsmark U.C."/>
            <person name="Angiuoli S."/>
            <person name="Anupama A."/>
            <person name="Badger J."/>
            <person name="Bringaud F."/>
            <person name="Cadag E."/>
            <person name="Carlton J.M."/>
            <person name="Cerqueira G.C."/>
            <person name="Creasy T."/>
            <person name="Delcher A.L."/>
            <person name="Djikeng A."/>
            <person name="Embley T.M."/>
            <person name="Hauser C."/>
            <person name="Ivens A.C."/>
            <person name="Kummerfeld S.K."/>
            <person name="Pereira-Leal J.B."/>
            <person name="Nilsson D."/>
            <person name="Peterson J."/>
            <person name="Salzberg S.L."/>
            <person name="Shallom J."/>
            <person name="Silva J.C."/>
            <person name="Sundaram J."/>
            <person name="Westenberger S."/>
            <person name="White O."/>
            <person name="Melville S.E."/>
            <person name="Donelson J.E."/>
            <person name="Andersson B."/>
            <person name="Stuart K.D."/>
            <person name="Hall N."/>
        </authorList>
    </citation>
    <scope>NUCLEOTIDE SEQUENCE [LARGE SCALE GENOMIC DNA]</scope>
    <source>
        <strain evidence="1 2">927/4 GUTat10.1</strain>
    </source>
</reference>
<dbReference type="InParanoid" id="Q38E39"/>
<organism evidence="1 2">
    <name type="scientific">Trypanosoma brucei brucei (strain 927/4 GUTat10.1)</name>
    <dbReference type="NCBI Taxonomy" id="185431"/>
    <lineage>
        <taxon>Eukaryota</taxon>
        <taxon>Discoba</taxon>
        <taxon>Euglenozoa</taxon>
        <taxon>Kinetoplastea</taxon>
        <taxon>Metakinetoplastina</taxon>
        <taxon>Trypanosomatida</taxon>
        <taxon>Trypanosomatidae</taxon>
        <taxon>Trypanosoma</taxon>
    </lineage>
</organism>
<dbReference type="EMBL" id="CM000207">
    <property type="protein sequence ID" value="EAN76931.1"/>
    <property type="molecule type" value="Genomic_DNA"/>
</dbReference>
<evidence type="ECO:0000313" key="1">
    <source>
        <dbReference type="EMBL" id="EAN76931.1"/>
    </source>
</evidence>
<reference evidence="1 2" key="2">
    <citation type="journal article" date="2005" name="Science">
        <title>The genome of the African trypanosome Trypanosoma brucei.</title>
        <authorList>
            <person name="Berriman M."/>
            <person name="Ghedin E."/>
            <person name="Hertz-Fowler C."/>
            <person name="Blandin G."/>
            <person name="Renauld H."/>
            <person name="Bartholomeu D.C."/>
            <person name="Lennard N.J."/>
            <person name="Caler E."/>
            <person name="Hamlin N.E."/>
            <person name="Haas B."/>
            <person name="Bohme U."/>
            <person name="Hannick L."/>
            <person name="Aslett M.A."/>
            <person name="Shallom J."/>
            <person name="Marcello L."/>
            <person name="Hou L."/>
            <person name="Wickstead B."/>
            <person name="Alsmark U.C."/>
            <person name="Arrowsmith C."/>
            <person name="Atkin R.J."/>
            <person name="Barron A.J."/>
            <person name="Bringaud F."/>
            <person name="Brooks K."/>
            <person name="Carrington M."/>
            <person name="Cherevach I."/>
            <person name="Chillingworth T.J."/>
            <person name="Churcher C."/>
            <person name="Clark L.N."/>
            <person name="Corton C.H."/>
            <person name="Cronin A."/>
            <person name="Davies R.M."/>
            <person name="Doggett J."/>
            <person name="Djikeng A."/>
            <person name="Feldblyum T."/>
            <person name="Field M.C."/>
            <person name="Fraser A."/>
            <person name="Goodhead I."/>
            <person name="Hance Z."/>
            <person name="Harper D."/>
            <person name="Harris B.R."/>
            <person name="Hauser H."/>
            <person name="Hostetler J."/>
            <person name="Ivens A."/>
            <person name="Jagels K."/>
            <person name="Johnson D."/>
            <person name="Johnson J."/>
            <person name="Jones K."/>
            <person name="Kerhornou A.X."/>
            <person name="Koo H."/>
            <person name="Larke N."/>
            <person name="Landfear S."/>
            <person name="Larkin C."/>
            <person name="Leech V."/>
            <person name="Line A."/>
            <person name="Lord A."/>
            <person name="Macleod A."/>
            <person name="Mooney P.J."/>
            <person name="Moule S."/>
            <person name="Martin D.M."/>
            <person name="Morgan G.W."/>
            <person name="Mungall K."/>
            <person name="Norbertczak H."/>
            <person name="Ormond D."/>
            <person name="Pai G."/>
            <person name="Peacock C.S."/>
            <person name="Peterson J."/>
            <person name="Quail M.A."/>
            <person name="Rabbinowitsch E."/>
            <person name="Rajandream M.A."/>
            <person name="Reitter C."/>
            <person name="Salzberg S.L."/>
            <person name="Sanders M."/>
            <person name="Schobel S."/>
            <person name="Sharp S."/>
            <person name="Simmonds M."/>
            <person name="Simpson A.J."/>
            <person name="Tallon L."/>
            <person name="Turner C.M."/>
            <person name="Tait A."/>
            <person name="Tivey A.R."/>
            <person name="Van Aken S."/>
            <person name="Walker D."/>
            <person name="Wanless D."/>
            <person name="Wang S."/>
            <person name="White B."/>
            <person name="White O."/>
            <person name="Whitehead S."/>
            <person name="Woodward J."/>
            <person name="Wortman J."/>
            <person name="Adams M.D."/>
            <person name="Embley T.M."/>
            <person name="Gull K."/>
            <person name="Ullu E."/>
            <person name="Barry J.D."/>
            <person name="Fairlamb A.H."/>
            <person name="Opperdoes F."/>
            <person name="Barrell B.G."/>
            <person name="Donelson J.E."/>
            <person name="Hall N."/>
            <person name="Fraser C.M."/>
            <person name="Melville S.E."/>
            <person name="El-Sayed N.M."/>
        </authorList>
    </citation>
    <scope>NUCLEOTIDE SEQUENCE [LARGE SCALE GENOMIC DNA]</scope>
    <source>
        <strain evidence="1 2">927/4 GUTat10.1</strain>
    </source>
</reference>
<sequence length="82" mass="9760">MHKTLTIIIIISMRGVQREREIYSLNKQRNTKVFFKKKEKKEGLNKKAETERQKHVGSHNCYWCRSLCPRAGLFCIPQHCQN</sequence>
<evidence type="ECO:0000313" key="2">
    <source>
        <dbReference type="Proteomes" id="UP000008524"/>
    </source>
</evidence>
<dbReference type="GeneID" id="3660650"/>
<keyword evidence="2" id="KW-1185">Reference proteome</keyword>
<proteinExistence type="predicted"/>
<dbReference type="Proteomes" id="UP000008524">
    <property type="component" value="Chromosome 9"/>
</dbReference>
<name>Q38E39_TRYB2</name>
<protein>
    <submittedName>
        <fullName evidence="1">Uncharacterized protein</fullName>
    </submittedName>
</protein>
<gene>
    <name evidence="1" type="ORF">Tb09.211.1160</name>
</gene>
<dbReference type="RefSeq" id="XP_827261.1">
    <property type="nucleotide sequence ID" value="XM_822168.1"/>
</dbReference>